<dbReference type="InterPro" id="IPR057725">
    <property type="entry name" value="Ams2-SPT21_N"/>
</dbReference>
<organism evidence="3 4">
    <name type="scientific">Meristemomyces frigidus</name>
    <dbReference type="NCBI Taxonomy" id="1508187"/>
    <lineage>
        <taxon>Eukaryota</taxon>
        <taxon>Fungi</taxon>
        <taxon>Dikarya</taxon>
        <taxon>Ascomycota</taxon>
        <taxon>Pezizomycotina</taxon>
        <taxon>Dothideomycetes</taxon>
        <taxon>Dothideomycetidae</taxon>
        <taxon>Mycosphaerellales</taxon>
        <taxon>Teratosphaeriaceae</taxon>
        <taxon>Meristemomyces</taxon>
    </lineage>
</organism>
<feature type="compositionally biased region" description="Polar residues" evidence="1">
    <location>
        <begin position="640"/>
        <end position="659"/>
    </location>
</feature>
<dbReference type="Pfam" id="PF25823">
    <property type="entry name" value="Ams2-SPT21_N"/>
    <property type="match status" value="1"/>
</dbReference>
<feature type="region of interest" description="Disordered" evidence="1">
    <location>
        <begin position="598"/>
        <end position="706"/>
    </location>
</feature>
<dbReference type="GO" id="GO:0000183">
    <property type="term" value="P:rDNA heterochromatin formation"/>
    <property type="evidence" value="ECO:0007669"/>
    <property type="project" value="TreeGrafter"/>
</dbReference>
<dbReference type="InterPro" id="IPR042403">
    <property type="entry name" value="Spt21/Ams2"/>
</dbReference>
<dbReference type="PANTHER" id="PTHR39147:SF1">
    <property type="entry name" value="PROTEIN SPT21"/>
    <property type="match status" value="1"/>
</dbReference>
<feature type="compositionally biased region" description="Polar residues" evidence="1">
    <location>
        <begin position="1107"/>
        <end position="1120"/>
    </location>
</feature>
<dbReference type="GO" id="GO:0008270">
    <property type="term" value="F:zinc ion binding"/>
    <property type="evidence" value="ECO:0007669"/>
    <property type="project" value="InterPro"/>
</dbReference>
<dbReference type="Proteomes" id="UP001310890">
    <property type="component" value="Unassembled WGS sequence"/>
</dbReference>
<feature type="region of interest" description="Disordered" evidence="1">
    <location>
        <begin position="753"/>
        <end position="772"/>
    </location>
</feature>
<name>A0AAN7TSM9_9PEZI</name>
<accession>A0AAN7TSM9</accession>
<feature type="compositionally biased region" description="Low complexity" evidence="1">
    <location>
        <begin position="609"/>
        <end position="621"/>
    </location>
</feature>
<dbReference type="GO" id="GO:0006357">
    <property type="term" value="P:regulation of transcription by RNA polymerase II"/>
    <property type="evidence" value="ECO:0007669"/>
    <property type="project" value="TreeGrafter"/>
</dbReference>
<sequence>MDYETSSDGSGYGDIPTRPMRVKVLYSFDHEHKTNCLARFPNTLQIPAVAIEENSQVGVIDLQQCIQAIVTASPEIVSRMAEGDFTVYAFDYSEPDTPLVGQGMLSAALAHSAFTAISDKIMITGRICKNLPALFSNGVKETLEVKLRLTPVAKPASTATVKPSSPATSAGFDPNAWSASMNHTRPSQLSTSYFDFDPTQTDTDDGTMTMDNMFGLGAGVSGGVSGQQNTGYVGLAETPNNSTFGVSPAFSHSVPGSRAGSPMMGLDSDLRNEPLRHNSFSVNTTTFMNPSRPGSRASVRSEVRPSQHQRQASVQSLPPQPMEAQSDVYFNEDGQARKRAKVTQADWRGRSSFGTKSADLRITAATAHSVEMHRPVPRRPGLAGSDLEPPPRAPTPVPQMNPMTRQHRPANSRSFLRQASTMTSETDIMTDVEQFSDALVSDEESPNNSNTADSTPLNLPSSPPVPMGANTGEPSSPGLPTLPMTRMADSGYMSERGMSIGNGPAYYDDDDEDRSPTAEDLEMAAKYHARDSTKQTFIKSEGGELGAANPSQAPMSDMIMNLETPGDMDQLPQRMLINMPPRGRQSSQGYVDSELKQLKAPNSQKPIPSTLSTVTASSATAPLQRPPIAASRRSSLALPTKSNTAMQSEQGRESSQPQEQRPAPKRKYTKRARPDGPGSEAGSPAPSDTEGRPKGSRRSGSGAQRRVIIQQRLEESLAKNEIPTFCSHCGAIETPTWRKLYVKHCEGAPTELDKAEGEGETIGVESTEWGPESGEATKFVIRKSMKRTKTTDPGQDFKDTVVCNPCGLWFNKFRNMRPRDKWNRKTIHRRSKKQRGAADGDLATDGLEPGSEAFFTDALGPDEMQEESGEVGAGSIDGALSQIRSNPNIGCRPRANSLQTLTRRLSGDGPNASQLNAELTRAVQSSPVPFRGSQASPIEIDELTPKPIRRLLFPSPRRDGVVKSLDDNGQASLHATPAKNKTSMVMEAADFQGKGFATDTNLNIFDAFTFDKENLEPGVILDEELIHLFEGSPIAVFKTPTKKTPTKPGSTPPRSQRQFDHLLKTPTPGSRKRKPLSPHPNAAAANVYTTTAAGATAATVSTDYLTSPSSSRYFLRSTPSRAERTPGGRHTTLSNSGGSAGGKSHDLTPFSRYLAQMTNEMSGQQAAAFTSPSRALDFGDLTTGLGLTPGGGFTVGVGQDVDWSGMEELLGSEFAGFPPDEGGRGGGGA</sequence>
<dbReference type="Gene3D" id="3.30.50.10">
    <property type="entry name" value="Erythroid Transcription Factor GATA-1, subunit A"/>
    <property type="match status" value="1"/>
</dbReference>
<feature type="domain" description="Ams2/SPT21 N-terminal" evidence="2">
    <location>
        <begin position="15"/>
        <end position="152"/>
    </location>
</feature>
<evidence type="ECO:0000313" key="4">
    <source>
        <dbReference type="Proteomes" id="UP001310890"/>
    </source>
</evidence>
<evidence type="ECO:0000259" key="2">
    <source>
        <dbReference type="Pfam" id="PF25823"/>
    </source>
</evidence>
<reference evidence="3" key="1">
    <citation type="submission" date="2023-08" db="EMBL/GenBank/DDBJ databases">
        <title>Black Yeasts Isolated from many extreme environments.</title>
        <authorList>
            <person name="Coleine C."/>
            <person name="Stajich J.E."/>
            <person name="Selbmann L."/>
        </authorList>
    </citation>
    <scope>NUCLEOTIDE SEQUENCE</scope>
    <source>
        <strain evidence="3">CCFEE 5401</strain>
    </source>
</reference>
<feature type="compositionally biased region" description="Polar residues" evidence="1">
    <location>
        <begin position="306"/>
        <end position="317"/>
    </location>
</feature>
<gene>
    <name evidence="3" type="ORF">LTR62_000295</name>
</gene>
<feature type="region of interest" description="Disordered" evidence="1">
    <location>
        <begin position="1037"/>
        <end position="1081"/>
    </location>
</feature>
<dbReference type="CDD" id="cd00202">
    <property type="entry name" value="ZnF_GATA"/>
    <property type="match status" value="1"/>
</dbReference>
<dbReference type="InterPro" id="IPR000679">
    <property type="entry name" value="Znf_GATA"/>
</dbReference>
<dbReference type="PANTHER" id="PTHR39147">
    <property type="entry name" value="PROTEIN SPT21"/>
    <property type="match status" value="1"/>
</dbReference>
<feature type="region of interest" description="Disordered" evidence="1">
    <location>
        <begin position="284"/>
        <end position="321"/>
    </location>
</feature>
<dbReference type="InterPro" id="IPR013088">
    <property type="entry name" value="Znf_NHR/GATA"/>
</dbReference>
<dbReference type="AlphaFoldDB" id="A0AAN7TSM9"/>
<feature type="compositionally biased region" description="Pro residues" evidence="1">
    <location>
        <begin position="388"/>
        <end position="399"/>
    </location>
</feature>
<dbReference type="SUPFAM" id="SSF57716">
    <property type="entry name" value="Glucocorticoid receptor-like (DNA-binding domain)"/>
    <property type="match status" value="1"/>
</dbReference>
<protein>
    <recommendedName>
        <fullName evidence="2">Ams2/SPT21 N-terminal domain-containing protein</fullName>
    </recommendedName>
</protein>
<dbReference type="EMBL" id="JAVRRL010000001">
    <property type="protein sequence ID" value="KAK5119084.1"/>
    <property type="molecule type" value="Genomic_DNA"/>
</dbReference>
<feature type="compositionally biased region" description="Basic residues" evidence="1">
    <location>
        <begin position="824"/>
        <end position="835"/>
    </location>
</feature>
<dbReference type="GO" id="GO:0043565">
    <property type="term" value="F:sequence-specific DNA binding"/>
    <property type="evidence" value="ECO:0007669"/>
    <property type="project" value="InterPro"/>
</dbReference>
<proteinExistence type="predicted"/>
<dbReference type="GO" id="GO:0030466">
    <property type="term" value="P:silent mating-type cassette heterochromatin formation"/>
    <property type="evidence" value="ECO:0007669"/>
    <property type="project" value="TreeGrafter"/>
</dbReference>
<evidence type="ECO:0000256" key="1">
    <source>
        <dbReference type="SAM" id="MobiDB-lite"/>
    </source>
</evidence>
<evidence type="ECO:0000313" key="3">
    <source>
        <dbReference type="EMBL" id="KAK5119084.1"/>
    </source>
</evidence>
<feature type="region of interest" description="Disordered" evidence="1">
    <location>
        <begin position="439"/>
        <end position="481"/>
    </location>
</feature>
<feature type="compositionally biased region" description="Polar residues" evidence="1">
    <location>
        <begin position="446"/>
        <end position="460"/>
    </location>
</feature>
<feature type="region of interest" description="Disordered" evidence="1">
    <location>
        <begin position="822"/>
        <end position="855"/>
    </location>
</feature>
<comment type="caution">
    <text evidence="3">The sequence shown here is derived from an EMBL/GenBank/DDBJ whole genome shotgun (WGS) entry which is preliminary data.</text>
</comment>
<feature type="region of interest" description="Disordered" evidence="1">
    <location>
        <begin position="1107"/>
        <end position="1147"/>
    </location>
</feature>
<feature type="region of interest" description="Disordered" evidence="1">
    <location>
        <begin position="366"/>
        <end position="410"/>
    </location>
</feature>